<dbReference type="Gene3D" id="3.30.1360.40">
    <property type="match status" value="1"/>
</dbReference>
<evidence type="ECO:0000256" key="3">
    <source>
        <dbReference type="ARBA" id="ARBA00022741"/>
    </source>
</evidence>
<gene>
    <name evidence="12" type="ORF">EKO04_005434</name>
</gene>
<dbReference type="Pfam" id="PF02786">
    <property type="entry name" value="CPSase_L_D2"/>
    <property type="match status" value="1"/>
</dbReference>
<dbReference type="PROSITE" id="PS00866">
    <property type="entry name" value="CPSASE_1"/>
    <property type="match status" value="1"/>
</dbReference>
<keyword evidence="3 7" id="KW-0547">Nucleotide-binding</keyword>
<dbReference type="SUPFAM" id="SSF160467">
    <property type="entry name" value="PH0987 N-terminal domain-like"/>
    <property type="match status" value="1"/>
</dbReference>
<dbReference type="Pfam" id="PF00364">
    <property type="entry name" value="Biotin_lipoyl"/>
    <property type="match status" value="1"/>
</dbReference>
<keyword evidence="6" id="KW-0092">Biotin</keyword>
<dbReference type="SMART" id="SM00796">
    <property type="entry name" value="AHS1"/>
    <property type="match status" value="1"/>
</dbReference>
<dbReference type="InterPro" id="IPR011764">
    <property type="entry name" value="Biotin_carboxylation_dom"/>
</dbReference>
<keyword evidence="4" id="KW-0378">Hydrolase</keyword>
<dbReference type="SUPFAM" id="SSF51230">
    <property type="entry name" value="Single hybrid motif"/>
    <property type="match status" value="1"/>
</dbReference>
<evidence type="ECO:0000259" key="11">
    <source>
        <dbReference type="PROSITE" id="PS50979"/>
    </source>
</evidence>
<accession>A0A8H7J666</accession>
<dbReference type="GO" id="GO:0016787">
    <property type="term" value="F:hydrolase activity"/>
    <property type="evidence" value="ECO:0007669"/>
    <property type="project" value="UniProtKB-KW"/>
</dbReference>
<evidence type="ECO:0000256" key="2">
    <source>
        <dbReference type="ARBA" id="ARBA00022598"/>
    </source>
</evidence>
<dbReference type="Proteomes" id="UP000651452">
    <property type="component" value="Unassembled WGS sequence"/>
</dbReference>
<comment type="caution">
    <text evidence="12">The sequence shown here is derived from an EMBL/GenBank/DDBJ whole genome shotgun (WGS) entry which is preliminary data.</text>
</comment>
<dbReference type="EMBL" id="RZGK01000009">
    <property type="protein sequence ID" value="KAF9696401.1"/>
    <property type="molecule type" value="Genomic_DNA"/>
</dbReference>
<feature type="coiled-coil region" evidence="8">
    <location>
        <begin position="1181"/>
        <end position="1208"/>
    </location>
</feature>
<dbReference type="Pfam" id="PF02682">
    <property type="entry name" value="CT_C_D"/>
    <property type="match status" value="1"/>
</dbReference>
<dbReference type="SUPFAM" id="SSF52440">
    <property type="entry name" value="PreATP-grasp domain"/>
    <property type="match status" value="1"/>
</dbReference>
<evidence type="ECO:0000256" key="5">
    <source>
        <dbReference type="ARBA" id="ARBA00022840"/>
    </source>
</evidence>
<dbReference type="InterPro" id="IPR016185">
    <property type="entry name" value="PreATP-grasp_dom_sf"/>
</dbReference>
<dbReference type="Gene3D" id="3.30.470.20">
    <property type="entry name" value="ATP-grasp fold, B domain"/>
    <property type="match status" value="1"/>
</dbReference>
<dbReference type="PROSITE" id="PS50979">
    <property type="entry name" value="BC"/>
    <property type="match status" value="1"/>
</dbReference>
<dbReference type="InterPro" id="IPR011054">
    <property type="entry name" value="Rudment_hybrid_motif"/>
</dbReference>
<dbReference type="CDD" id="cd06850">
    <property type="entry name" value="biotinyl_domain"/>
    <property type="match status" value="1"/>
</dbReference>
<dbReference type="InterPro" id="IPR000089">
    <property type="entry name" value="Biotin_lipoyl"/>
</dbReference>
<dbReference type="Pfam" id="PF02626">
    <property type="entry name" value="CT_A_B"/>
    <property type="match status" value="1"/>
</dbReference>
<evidence type="ECO:0000259" key="10">
    <source>
        <dbReference type="PROSITE" id="PS50975"/>
    </source>
</evidence>
<evidence type="ECO:0000259" key="9">
    <source>
        <dbReference type="PROSITE" id="PS50968"/>
    </source>
</evidence>
<reference evidence="12" key="2">
    <citation type="submission" date="2020-09" db="EMBL/GenBank/DDBJ databases">
        <title>Reference genome assembly for Australian Ascochyta lentis isolate Al4.</title>
        <authorList>
            <person name="Lee R.C."/>
            <person name="Farfan-Caceres L.M."/>
            <person name="Debler J.W."/>
            <person name="Williams A.H."/>
            <person name="Henares B.M."/>
        </authorList>
    </citation>
    <scope>NUCLEOTIDE SEQUENCE</scope>
    <source>
        <strain evidence="12">Al4</strain>
    </source>
</reference>
<evidence type="ECO:0008006" key="14">
    <source>
        <dbReference type="Google" id="ProtNLM"/>
    </source>
</evidence>
<evidence type="ECO:0000256" key="6">
    <source>
        <dbReference type="ARBA" id="ARBA00023267"/>
    </source>
</evidence>
<dbReference type="InterPro" id="IPR005479">
    <property type="entry name" value="CPAse_ATP-bd"/>
</dbReference>
<dbReference type="GO" id="GO:0016874">
    <property type="term" value="F:ligase activity"/>
    <property type="evidence" value="ECO:0007669"/>
    <property type="project" value="UniProtKB-KW"/>
</dbReference>
<dbReference type="SUPFAM" id="SSF50891">
    <property type="entry name" value="Cyclophilin-like"/>
    <property type="match status" value="2"/>
</dbReference>
<dbReference type="Gene3D" id="2.40.50.100">
    <property type="match status" value="1"/>
</dbReference>
<comment type="cofactor">
    <cofactor evidence="1">
        <name>biotin</name>
        <dbReference type="ChEBI" id="CHEBI:57586"/>
    </cofactor>
</comment>
<evidence type="ECO:0000256" key="7">
    <source>
        <dbReference type="PROSITE-ProRule" id="PRU00409"/>
    </source>
</evidence>
<dbReference type="SUPFAM" id="SSF56059">
    <property type="entry name" value="Glutathione synthetase ATP-binding domain-like"/>
    <property type="match status" value="1"/>
</dbReference>
<keyword evidence="8" id="KW-0175">Coiled coil</keyword>
<protein>
    <recommendedName>
        <fullName evidence="14">Urea carboxylase</fullName>
    </recommendedName>
</protein>
<dbReference type="Pfam" id="PF02785">
    <property type="entry name" value="Biotin_carb_C"/>
    <property type="match status" value="1"/>
</dbReference>
<feature type="domain" description="Lipoyl-binding" evidence="9">
    <location>
        <begin position="1228"/>
        <end position="1312"/>
    </location>
</feature>
<dbReference type="OrthoDB" id="196847at2759"/>
<dbReference type="Gene3D" id="2.40.100.10">
    <property type="entry name" value="Cyclophilin-like"/>
    <property type="match status" value="2"/>
</dbReference>
<evidence type="ECO:0000256" key="1">
    <source>
        <dbReference type="ARBA" id="ARBA00001953"/>
    </source>
</evidence>
<dbReference type="PROSITE" id="PS00867">
    <property type="entry name" value="CPSASE_2"/>
    <property type="match status" value="1"/>
</dbReference>
<dbReference type="SMART" id="SM00878">
    <property type="entry name" value="Biotin_carb_C"/>
    <property type="match status" value="1"/>
</dbReference>
<keyword evidence="13" id="KW-1185">Reference proteome</keyword>
<feature type="domain" description="Biotin carboxylation" evidence="11">
    <location>
        <begin position="79"/>
        <end position="535"/>
    </location>
</feature>
<dbReference type="InterPro" id="IPR003778">
    <property type="entry name" value="CT_A_B"/>
</dbReference>
<dbReference type="GO" id="GO:0046872">
    <property type="term" value="F:metal ion binding"/>
    <property type="evidence" value="ECO:0007669"/>
    <property type="project" value="InterPro"/>
</dbReference>
<proteinExistence type="predicted"/>
<dbReference type="InterPro" id="IPR011761">
    <property type="entry name" value="ATP-grasp"/>
</dbReference>
<dbReference type="InterPro" id="IPR029000">
    <property type="entry name" value="Cyclophilin-like_dom_sf"/>
</dbReference>
<dbReference type="Pfam" id="PF00289">
    <property type="entry name" value="Biotin_carb_N"/>
    <property type="match status" value="1"/>
</dbReference>
<dbReference type="InterPro" id="IPR011053">
    <property type="entry name" value="Single_hybrid_motif"/>
</dbReference>
<organism evidence="12 13">
    <name type="scientific">Ascochyta lentis</name>
    <dbReference type="NCBI Taxonomy" id="205686"/>
    <lineage>
        <taxon>Eukaryota</taxon>
        <taxon>Fungi</taxon>
        <taxon>Dikarya</taxon>
        <taxon>Ascomycota</taxon>
        <taxon>Pezizomycotina</taxon>
        <taxon>Dothideomycetes</taxon>
        <taxon>Pleosporomycetidae</taxon>
        <taxon>Pleosporales</taxon>
        <taxon>Pleosporineae</taxon>
        <taxon>Didymellaceae</taxon>
        <taxon>Ascochyta</taxon>
    </lineage>
</organism>
<dbReference type="PROSITE" id="PS50975">
    <property type="entry name" value="ATP_GRASP"/>
    <property type="match status" value="1"/>
</dbReference>
<evidence type="ECO:0000256" key="4">
    <source>
        <dbReference type="ARBA" id="ARBA00022801"/>
    </source>
</evidence>
<dbReference type="SMART" id="SM00797">
    <property type="entry name" value="AHS2"/>
    <property type="match status" value="1"/>
</dbReference>
<dbReference type="InterPro" id="IPR005482">
    <property type="entry name" value="Biotin_COase_C"/>
</dbReference>
<keyword evidence="5 7" id="KW-0067">ATP-binding</keyword>
<dbReference type="InterPro" id="IPR005481">
    <property type="entry name" value="BC-like_N"/>
</dbReference>
<dbReference type="PROSITE" id="PS50968">
    <property type="entry name" value="BIOTINYL_LIPOYL"/>
    <property type="match status" value="1"/>
</dbReference>
<reference evidence="12" key="1">
    <citation type="submission" date="2018-12" db="EMBL/GenBank/DDBJ databases">
        <authorList>
            <person name="Syme R.A."/>
            <person name="Farfan-Caceres L."/>
            <person name="Lichtenzveig J."/>
        </authorList>
    </citation>
    <scope>NUCLEOTIDE SEQUENCE</scope>
    <source>
        <strain evidence="12">Al4</strain>
    </source>
</reference>
<dbReference type="GO" id="GO:0005524">
    <property type="term" value="F:ATP binding"/>
    <property type="evidence" value="ECO:0007669"/>
    <property type="project" value="UniProtKB-UniRule"/>
</dbReference>
<evidence type="ECO:0000313" key="13">
    <source>
        <dbReference type="Proteomes" id="UP000651452"/>
    </source>
</evidence>
<keyword evidence="2" id="KW-0436">Ligase</keyword>
<dbReference type="PANTHER" id="PTHR18866">
    <property type="entry name" value="CARBOXYLASE:PYRUVATE/ACETYL-COA/PROPIONYL-COA CARBOXYLASE"/>
    <property type="match status" value="1"/>
</dbReference>
<evidence type="ECO:0000313" key="12">
    <source>
        <dbReference type="EMBL" id="KAF9696401.1"/>
    </source>
</evidence>
<evidence type="ECO:0000256" key="8">
    <source>
        <dbReference type="SAM" id="Coils"/>
    </source>
</evidence>
<feature type="domain" description="ATP-grasp" evidence="10">
    <location>
        <begin position="197"/>
        <end position="397"/>
    </location>
</feature>
<dbReference type="PANTHER" id="PTHR18866:SF128">
    <property type="entry name" value="UREA AMIDOLYASE"/>
    <property type="match status" value="1"/>
</dbReference>
<dbReference type="SUPFAM" id="SSF51246">
    <property type="entry name" value="Rudiment single hybrid motif"/>
    <property type="match status" value="1"/>
</dbReference>
<name>A0A8H7J666_9PLEO</name>
<dbReference type="FunFam" id="3.40.50.20:FF:000010">
    <property type="entry name" value="Propionyl-CoA carboxylase subunit alpha"/>
    <property type="match status" value="1"/>
</dbReference>
<dbReference type="InterPro" id="IPR050856">
    <property type="entry name" value="Biotin_carboxylase_complex"/>
</dbReference>
<sequence>MTVASWVQRVHELLSHNPSSQTRLDDVDAFNRHQPQHRIVSSYRKWPRNQLHWGRGPVTAGMWAREIWDEAEAGAGMEKLQTVLIANRGEIAVRICRTAKKLGVKTIAIYSEADAASQHVRDADEAVLLPGSNATAYTDEDAILKIAKEKSADAIIPGYGFLSENAPFARRVSDAGLVWVGPSPEAIEAFGVKHTARDLAAKADVPIVLGTKELVEDEEEAAKEAERISFPVMLKATGGGGGMGLITCENVKEVREGFKMVQSRGQTLFKNPGVFIEKYFPASHHIEVQVFGNGLGQAVHFGERECSIQRRHQKVIEECPSPFVERHPELREKLGAAAVRLSESIKYGSAGTVEYLVDDQTGDFFFLEMNTRLQVEHGITELCYDVDLVELMLRQADAQLAGKGGLNESELKQMQPSKPSGAAIEARVYAENPLRDYAPSPGLLQKVEWKDVPGSRVDTWVFTGSRITPNYDPLIAKAMAHSQSRGETISRMKELLTGSSISGPPTNLEFLVQILKDSRFASGETMTTFLKDFKFAPHAIDVISAGAYTLIQDLPGRPTVGKGIPHSGPMDPMAFQIANMLVGNPRGTEGLEITLTGPELRFVGAAIVALCGAPMEATLDGDDFPMWTSVKIGAGQKLKIGKTIAGGCRSYLAIHGGLPAVADYFGSKSTSPLVAIGGYQGRQLAPGDLLQIQADLPSEIETVTLPERLRLSYKTDWEISAMVGPHDEGYFAPEDIKMIYDTKWKVSHNASRSGIRLVGPVPKWAREDGGEGGAHPSNLVEYGYPLGTLNWTGDDPCIFPVDCPNFGGFTSSTTVIKADWWKLGQLKAGNTLKYVRVGLEDALRKRKRNDGFLDSIEQAIQMKSGFDEIDNLQAGHVDFHECNIGKAIIWERAATADTPQVRYRQGGDDHLLVEYGNESFDLNHRCRVTALENALNSSDTPGSIKSNLYNTVGCCTTLLIYYNGAKLPRTELVSHLQKLEQGFGDLRSTKVPTRIFKLPISFESKLQDEATQRYMTNQRPHAPYLPDNLSFVAKNNAFTPQQLKDIYLTGQFMAVVVGFFCGNTVSLPVDPRQRMNAPKMNPSRVFTPEGTVGWAGSCMSIYPVDSPGGYQMTGRTIPCFDYYAQKPGFEKPWIFRDFDILTYYQVSEQELDDLLGKFRAGKFKFEYEEVEFDMADHNKMLQDSVEEVKRIRADQAKAQAEMTRAENESFERWQREKAENQVDESTVEKLLDDPSITSVEAPVDANVWKVEVKEGDAVGEGTVIVILEAMKLEIAVKTPDAATVDSPKLRVEKLLVKPGDTVTVGGHLALLKKE</sequence>
<dbReference type="InterPro" id="IPR003833">
    <property type="entry name" value="CT_C_D"/>
</dbReference>